<dbReference type="GO" id="GO:0043614">
    <property type="term" value="C:multi-eIF complex"/>
    <property type="evidence" value="ECO:0007669"/>
    <property type="project" value="EnsemblFungi"/>
</dbReference>
<accession>A0A1U7LG59</accession>
<evidence type="ECO:0000256" key="1">
    <source>
        <dbReference type="ARBA" id="ARBA00022490"/>
    </source>
</evidence>
<sequence length="831" mass="94559">MSRFFKGSDSDSSSSDSSDDEIYSDNERAISEEESSSEDESSLESGGESDAPKKKSANRFLRGGESDESDSDDAKRIVKSAKDKRMGEVEACIKVIENAEKINDWSAISVEFDKLNKVVQKVSQSGKTPRIYIKAVADLEEFMNETLQKEKDAKKKLNATNARALNQIKQRIRKNNRAYDQEILKYRADPEAFEEEEEVYEEVKRPKSKPGEDEIIVDGVSRRGILADGDDEGFATVGRGGKAVLYTPEGIFKHLTAIFEARGKKNTDRSEQIKVLEKLRDVAHTSLQKIAVLLALISARFDLSAGTAVYMTVEHWKAAETEINILIDVLETDRSFVIVDDGMEINEDELPQPGEDGITRVRGNVMSFVDRLDDELTRSLQNIDPHTSEYIDRLKNETSLYNLLLGCQILFERIDPGESLNRVVSRRLERLYFKEIITTLEQTTWSSLPSHMDSFLTPRSLSIKSSELIHILCVHLYKKGTGLSRTRAMLCHIYHHALHNRYHKARDMLLMSHLQESVHLAEVNTQTLHNRTMVQLGLCAFRLGMVSESHSCLQEICAAGKLKELLAQGIQSQRYSQTTPEQERLERQRQLPFHMHINLELIECVYLTCSMLLEIPNMAAAGTLPEFKKKVISKPFRRMLDYHERQVFVGPPENMRDHIMQASKAFSNGDWVKTKDLIRSVRIWDIMPQSESIKEMLTQRIQEEGLRTYLFSYCPFYDTLSISAVAGMFDLPEDKAMAIMSRMIMNEEIPASLDNIDKTVIFHRIEISRLQTLALTLTEKTTGLADANQKLVEAKAQGQGEGQRRPLRHDKDKPARGRKVEFRNAGRAVRT</sequence>
<comment type="subunit">
    <text evidence="4">Component of the eukaryotic translation initiation factor 3 (eIF-3) complex.</text>
</comment>
<feature type="compositionally biased region" description="Acidic residues" evidence="6">
    <location>
        <begin position="32"/>
        <end position="42"/>
    </location>
</feature>
<keyword evidence="5" id="KW-0175">Coiled coil</keyword>
<dbReference type="InterPro" id="IPR036388">
    <property type="entry name" value="WH-like_DNA-bd_sf"/>
</dbReference>
<dbReference type="STRING" id="1198029.A0A1U7LG59"/>
<keyword evidence="9" id="KW-1185">Reference proteome</keyword>
<proteinExistence type="inferred from homology"/>
<dbReference type="Proteomes" id="UP000186594">
    <property type="component" value="Unassembled WGS sequence"/>
</dbReference>
<feature type="coiled-coil region" evidence="5">
    <location>
        <begin position="143"/>
        <end position="182"/>
    </location>
</feature>
<dbReference type="AlphaFoldDB" id="A0A1U7LG59"/>
<dbReference type="InterPro" id="IPR036390">
    <property type="entry name" value="WH_DNA-bd_sf"/>
</dbReference>
<feature type="domain" description="PCI" evidence="7">
    <location>
        <begin position="593"/>
        <end position="767"/>
    </location>
</feature>
<comment type="similarity">
    <text evidence="4">Belongs to the eIF-3 subunit C family.</text>
</comment>
<keyword evidence="3 4" id="KW-0648">Protein biosynthesis</keyword>
<comment type="subcellular location">
    <subcellularLocation>
        <location evidence="4">Cytoplasm</location>
    </subcellularLocation>
</comment>
<feature type="region of interest" description="Disordered" evidence="6">
    <location>
        <begin position="795"/>
        <end position="831"/>
    </location>
</feature>
<dbReference type="GO" id="GO:0001732">
    <property type="term" value="P:formation of cytoplasmic translation initiation complex"/>
    <property type="evidence" value="ECO:0007669"/>
    <property type="project" value="UniProtKB-UniRule"/>
</dbReference>
<evidence type="ECO:0000313" key="9">
    <source>
        <dbReference type="Proteomes" id="UP000186594"/>
    </source>
</evidence>
<dbReference type="PROSITE" id="PS50250">
    <property type="entry name" value="PCI"/>
    <property type="match status" value="1"/>
</dbReference>
<dbReference type="SMART" id="SM00088">
    <property type="entry name" value="PINT"/>
    <property type="match status" value="1"/>
</dbReference>
<dbReference type="GO" id="GO:0031369">
    <property type="term" value="F:translation initiation factor binding"/>
    <property type="evidence" value="ECO:0007669"/>
    <property type="project" value="EnsemblFungi"/>
</dbReference>
<keyword evidence="2 4" id="KW-0396">Initiation factor</keyword>
<comment type="function">
    <text evidence="4">Component of the eukaryotic translation initiation factor 3 (eIF-3) complex, which is involved in protein synthesis of a specialized repertoire of mRNAs and, together with other initiation factors, stimulates binding of mRNA and methionyl-tRNAi to the 40S ribosome. The eIF-3 complex specifically targets and initiates translation of a subset of mRNAs involved in cell proliferation.</text>
</comment>
<dbReference type="GO" id="GO:0003723">
    <property type="term" value="F:RNA binding"/>
    <property type="evidence" value="ECO:0007669"/>
    <property type="project" value="InterPro"/>
</dbReference>
<dbReference type="GO" id="GO:0010494">
    <property type="term" value="C:cytoplasmic stress granule"/>
    <property type="evidence" value="ECO:0007669"/>
    <property type="project" value="EnsemblFungi"/>
</dbReference>
<dbReference type="Pfam" id="PF01399">
    <property type="entry name" value="PCI"/>
    <property type="match status" value="1"/>
</dbReference>
<evidence type="ECO:0000256" key="4">
    <source>
        <dbReference type="HAMAP-Rule" id="MF_03002"/>
    </source>
</evidence>
<organism evidence="8 9">
    <name type="scientific">Neolecta irregularis (strain DAH-3)</name>
    <dbReference type="NCBI Taxonomy" id="1198029"/>
    <lineage>
        <taxon>Eukaryota</taxon>
        <taxon>Fungi</taxon>
        <taxon>Dikarya</taxon>
        <taxon>Ascomycota</taxon>
        <taxon>Taphrinomycotina</taxon>
        <taxon>Neolectales</taxon>
        <taxon>Neolectaceae</taxon>
        <taxon>Neolecta</taxon>
    </lineage>
</organism>
<dbReference type="FunFam" id="1.10.10.10:FF:000300">
    <property type="entry name" value="Eukaryotic translation initiation factor 3 subunit C"/>
    <property type="match status" value="1"/>
</dbReference>
<dbReference type="InterPro" id="IPR000717">
    <property type="entry name" value="PCI_dom"/>
</dbReference>
<dbReference type="Pfam" id="PF05470">
    <property type="entry name" value="eIF-3c_N"/>
    <property type="match status" value="1"/>
</dbReference>
<keyword evidence="1 4" id="KW-0963">Cytoplasm</keyword>
<dbReference type="SUPFAM" id="SSF46785">
    <property type="entry name" value="Winged helix' DNA-binding domain"/>
    <property type="match status" value="1"/>
</dbReference>
<comment type="caution">
    <text evidence="8">The sequence shown here is derived from an EMBL/GenBank/DDBJ whole genome shotgun (WGS) entry which is preliminary data.</text>
</comment>
<dbReference type="GO" id="GO:0071540">
    <property type="term" value="C:eukaryotic translation initiation factor 3 complex, eIF3e"/>
    <property type="evidence" value="ECO:0007669"/>
    <property type="project" value="EnsemblFungi"/>
</dbReference>
<feature type="compositionally biased region" description="Basic and acidic residues" evidence="6">
    <location>
        <begin position="809"/>
        <end position="824"/>
    </location>
</feature>
<protein>
    <recommendedName>
        <fullName evidence="4">Eukaryotic translation initiation factor 3 subunit C</fullName>
        <shortName evidence="4">eIF3c</shortName>
    </recommendedName>
    <alternativeName>
        <fullName evidence="4">Eukaryotic translation initiation factor 3 93 kDa subunit homolog</fullName>
        <shortName evidence="4">eIF3 p93</shortName>
    </alternativeName>
    <alternativeName>
        <fullName evidence="4">Translation initiation factor eIF3, p93 subunit homolog</fullName>
    </alternativeName>
</protein>
<dbReference type="EMBL" id="LXFE01004415">
    <property type="protein sequence ID" value="OLL21640.1"/>
    <property type="molecule type" value="Genomic_DNA"/>
</dbReference>
<evidence type="ECO:0000256" key="3">
    <source>
        <dbReference type="ARBA" id="ARBA00022917"/>
    </source>
</evidence>
<evidence type="ECO:0000256" key="6">
    <source>
        <dbReference type="SAM" id="MobiDB-lite"/>
    </source>
</evidence>
<dbReference type="GO" id="GO:0016282">
    <property type="term" value="C:eukaryotic 43S preinitiation complex"/>
    <property type="evidence" value="ECO:0007669"/>
    <property type="project" value="UniProtKB-UniRule"/>
</dbReference>
<name>A0A1U7LG59_NEOID</name>
<dbReference type="GO" id="GO:0033290">
    <property type="term" value="C:eukaryotic 48S preinitiation complex"/>
    <property type="evidence" value="ECO:0007669"/>
    <property type="project" value="UniProtKB-UniRule"/>
</dbReference>
<evidence type="ECO:0000256" key="5">
    <source>
        <dbReference type="SAM" id="Coils"/>
    </source>
</evidence>
<feature type="region of interest" description="Disordered" evidence="6">
    <location>
        <begin position="1"/>
        <end position="85"/>
    </location>
</feature>
<dbReference type="Gene3D" id="1.10.10.10">
    <property type="entry name" value="Winged helix-like DNA-binding domain superfamily/Winged helix DNA-binding domain"/>
    <property type="match status" value="1"/>
</dbReference>
<dbReference type="OMA" id="FRCGLIK"/>
<evidence type="ECO:0000313" key="8">
    <source>
        <dbReference type="EMBL" id="OLL21640.1"/>
    </source>
</evidence>
<feature type="compositionally biased region" description="Basic and acidic residues" evidence="6">
    <location>
        <begin position="72"/>
        <end position="85"/>
    </location>
</feature>
<evidence type="ECO:0000256" key="2">
    <source>
        <dbReference type="ARBA" id="ARBA00022540"/>
    </source>
</evidence>
<reference evidence="8 9" key="1">
    <citation type="submission" date="2016-04" db="EMBL/GenBank/DDBJ databases">
        <title>Evolutionary innovation and constraint leading to complex multicellularity in the Ascomycota.</title>
        <authorList>
            <person name="Cisse O."/>
            <person name="Nguyen A."/>
            <person name="Hewitt D.A."/>
            <person name="Jedd G."/>
            <person name="Stajich J.E."/>
        </authorList>
    </citation>
    <scope>NUCLEOTIDE SEQUENCE [LARGE SCALE GENOMIC DNA]</scope>
    <source>
        <strain evidence="8 9">DAH-3</strain>
    </source>
</reference>
<dbReference type="GO" id="GO:0003743">
    <property type="term" value="F:translation initiation factor activity"/>
    <property type="evidence" value="ECO:0007669"/>
    <property type="project" value="UniProtKB-UniRule"/>
</dbReference>
<dbReference type="PANTHER" id="PTHR13937">
    <property type="entry name" value="EUKARYOTIC TRANSLATION INITATION FACTOR 3, SUBUNIT 8 EIF3S8 -RELATED"/>
    <property type="match status" value="1"/>
</dbReference>
<dbReference type="PANTHER" id="PTHR13937:SF0">
    <property type="entry name" value="EUKARYOTIC TRANSLATION INITIATION FACTOR 3 SUBUNIT C-RELATED"/>
    <property type="match status" value="1"/>
</dbReference>
<dbReference type="GO" id="GO:0071541">
    <property type="term" value="C:eukaryotic translation initiation factor 3 complex, eIF3m"/>
    <property type="evidence" value="ECO:0007669"/>
    <property type="project" value="EnsemblFungi"/>
</dbReference>
<dbReference type="InterPro" id="IPR008905">
    <property type="entry name" value="EIF3C_N_dom"/>
</dbReference>
<dbReference type="OrthoDB" id="29647at2759"/>
<evidence type="ECO:0000259" key="7">
    <source>
        <dbReference type="PROSITE" id="PS50250"/>
    </source>
</evidence>
<dbReference type="HAMAP" id="MF_03002">
    <property type="entry name" value="eIF3c"/>
    <property type="match status" value="1"/>
</dbReference>
<gene>
    <name evidence="4" type="primary">NIP1</name>
    <name evidence="8" type="ORF">NEOLI_001461</name>
</gene>
<dbReference type="InterPro" id="IPR027516">
    <property type="entry name" value="EIF3C"/>
</dbReference>